<dbReference type="EMBL" id="JYDU01000177">
    <property type="protein sequence ID" value="KRX90082.1"/>
    <property type="molecule type" value="Genomic_DNA"/>
</dbReference>
<evidence type="ECO:0000256" key="1">
    <source>
        <dbReference type="SAM" id="MobiDB-lite"/>
    </source>
</evidence>
<protein>
    <submittedName>
        <fullName evidence="2">Uncharacterized protein</fullName>
    </submittedName>
</protein>
<reference evidence="2 3" key="1">
    <citation type="submission" date="2015-01" db="EMBL/GenBank/DDBJ databases">
        <title>Evolution of Trichinella species and genotypes.</title>
        <authorList>
            <person name="Korhonen P.K."/>
            <person name="Edoardo P."/>
            <person name="Giuseppe L.R."/>
            <person name="Gasser R.B."/>
        </authorList>
    </citation>
    <scope>NUCLEOTIDE SEQUENCE [LARGE SCALE GENOMIC DNA]</scope>
    <source>
        <strain evidence="2">ISS141</strain>
    </source>
</reference>
<proteinExistence type="predicted"/>
<gene>
    <name evidence="2" type="ORF">T4E_10335</name>
</gene>
<dbReference type="AlphaFoldDB" id="A0A0V0XQ88"/>
<evidence type="ECO:0000313" key="2">
    <source>
        <dbReference type="EMBL" id="KRX90082.1"/>
    </source>
</evidence>
<name>A0A0V0XQ88_TRIPS</name>
<evidence type="ECO:0000313" key="3">
    <source>
        <dbReference type="Proteomes" id="UP000054815"/>
    </source>
</evidence>
<dbReference type="Proteomes" id="UP000054815">
    <property type="component" value="Unassembled WGS sequence"/>
</dbReference>
<feature type="compositionally biased region" description="Basic residues" evidence="1">
    <location>
        <begin position="33"/>
        <end position="42"/>
    </location>
</feature>
<organism evidence="2 3">
    <name type="scientific">Trichinella pseudospiralis</name>
    <name type="common">Parasitic roundworm</name>
    <dbReference type="NCBI Taxonomy" id="6337"/>
    <lineage>
        <taxon>Eukaryota</taxon>
        <taxon>Metazoa</taxon>
        <taxon>Ecdysozoa</taxon>
        <taxon>Nematoda</taxon>
        <taxon>Enoplea</taxon>
        <taxon>Dorylaimia</taxon>
        <taxon>Trichinellida</taxon>
        <taxon>Trichinellidae</taxon>
        <taxon>Trichinella</taxon>
    </lineage>
</organism>
<accession>A0A0V0XQ88</accession>
<comment type="caution">
    <text evidence="2">The sequence shown here is derived from an EMBL/GenBank/DDBJ whole genome shotgun (WGS) entry which is preliminary data.</text>
</comment>
<feature type="region of interest" description="Disordered" evidence="1">
    <location>
        <begin position="1"/>
        <end position="51"/>
    </location>
</feature>
<dbReference type="STRING" id="6337.A0A0V0XQ88"/>
<sequence length="65" mass="7297">MRNVRRQQESTQQQSLKPCHIEIVSRAKSQSTVKKKSMKPNRHATNCVADGDPLGQRIKQAVGVI</sequence>